<dbReference type="RefSeq" id="WP_262654695.1">
    <property type="nucleotide sequence ID" value="NZ_JAOQKE010000009.1"/>
</dbReference>
<dbReference type="Pfam" id="PF14478">
    <property type="entry name" value="DUF4430"/>
    <property type="match status" value="1"/>
</dbReference>
<keyword evidence="5" id="KW-1185">Reference proteome</keyword>
<feature type="signal peptide" evidence="2">
    <location>
        <begin position="1"/>
        <end position="29"/>
    </location>
</feature>
<evidence type="ECO:0000313" key="4">
    <source>
        <dbReference type="EMBL" id="MCU6725399.1"/>
    </source>
</evidence>
<dbReference type="SMART" id="SM00635">
    <property type="entry name" value="BID_2"/>
    <property type="match status" value="3"/>
</dbReference>
<dbReference type="InterPro" id="IPR003343">
    <property type="entry name" value="Big_2"/>
</dbReference>
<accession>A0ABT2SLN3</accession>
<evidence type="ECO:0000259" key="3">
    <source>
        <dbReference type="SMART" id="SM00635"/>
    </source>
</evidence>
<dbReference type="EMBL" id="JAOQKE010000009">
    <property type="protein sequence ID" value="MCU6725399.1"/>
    <property type="molecule type" value="Genomic_DNA"/>
</dbReference>
<evidence type="ECO:0000313" key="5">
    <source>
        <dbReference type="Proteomes" id="UP001652338"/>
    </source>
</evidence>
<gene>
    <name evidence="4" type="ORF">OCV47_08565</name>
</gene>
<organism evidence="4 5">
    <name type="scientific">Muricoprocola aceti</name>
    <dbReference type="NCBI Taxonomy" id="2981772"/>
    <lineage>
        <taxon>Bacteria</taxon>
        <taxon>Bacillati</taxon>
        <taxon>Bacillota</taxon>
        <taxon>Clostridia</taxon>
        <taxon>Lachnospirales</taxon>
        <taxon>Lachnospiraceae</taxon>
        <taxon>Muricoprocola</taxon>
    </lineage>
</organism>
<proteinExistence type="predicted"/>
<feature type="compositionally biased region" description="Acidic residues" evidence="1">
    <location>
        <begin position="49"/>
        <end position="73"/>
    </location>
</feature>
<evidence type="ECO:0000256" key="1">
    <source>
        <dbReference type="SAM" id="MobiDB-lite"/>
    </source>
</evidence>
<sequence length="2473" mass="266237">MRRKKLANKIMSILMSATMLISTPISALATDVEVRQNVDQGEVQISSEGVEDLSESDDLTEENVEEVQDEDISTDEELISDETGEYDSDPEEEVIIGDSEEAEPIMTLSDEGGEAADVTSVSAKVSYAAQADGAFLMAPQMDANVSSDLAESYGYTDEVPVNEGVSTLDVLVAAHQDIFGTNFNKEDASDYLSLSGNFISTIWGTKTGDVGILVNGVMPHTGGVGGAVNQVKVTDGDEIDFYVYQDTTSWSDNYIWLEDASGNKLDGQTVTAGTALELYVKGYSPFNYGMEEESVIKEHTAGIASAALQLVDVKTGSCTAVEAVSDASGKISVQIPKDWQGTYWLTAKGSETIMSLAKVQVDTAPVSEAITLSSLEIAIGGNTEDSKNVQAFTPAFDGKVTDYSTDILDYQSDRNQRFVWVKASAPEGVTMTAKCEDSESATLANGEWTMLYTEKTEGNWWDQKVVQVGSLQPDKFNKLTITASKEGENDKTYMVELPMNPDVSNKSLAWKTNLNNAVYFTQNAENAALSVEAEYKNRPLKNEDVITYQWYKNTENSTDGATVIDGATDAVYKPDVSALGTTYYYAAASCTGLDSITSQIIKVTVSDKKAPASVTLKCDYPYTIPDDWVKALDGKDYVVKTGDTLQLKAVDENGEETPVVWKDAGLYGGTLDSATGLYTVTGNSNSYLKAVSLFDSSIQSEEKCIQIKDYTINQYQKNKSVTLSNDGQTVSEISTQGGVNGYTIWTYKMSENGIADLSSDLTIKPSSLSFKAKHPGTIEASFDLDLNGDGIADGNGQTDSATLTINGIAVEDAYGKLTKTYLETSTANPNPTMQLHAFSSTENAAFAWSSADDSVATVDENGVVTAQGVGSVIISANDGTYTGGIKLVVTNADKPYFERINFASGWGPNGIDGWTTTTFKPDTLNYTGIKIRAASKNSLTLDKTTEYNAEHDLAVASYTDDNGEKQEIEINSGAQTILPGIPFETSTITITLTDRTDSSKQTVYTFEVTRPRDTVKTIGNAGITFTPEGRELWKDLYDGKKEGTMYVANEDGSLGQYSGVSASSYYYRTYAMNALESFKLILKGTTAYTHIRYSTDDGTSWTDLGQSGTAGVATNSITFNKDDQTEGNLVTKVTIQILDDATYVKNIAEEKDGYDGDKATTYTVWVEQIPVISEACDMLTATTDRGDWYPEFDSARTDYRIITAPGADVPKLTYTVSEGATVTVNNETQTPDEDGYYTLELTNESQNIVIAASNHMTEKTYSIGYRARESELVPDKVVDYLSVNSQYTNGNSGGYGVNPEQTLTGNGLLSLGNFGGYVTFYYKNGLTDDPSHAYGVDFYVDGNAFKDTTTGSGVGSMEPGQVWVSEDGSTWYALAGSEHYEDSTLWNYEVHYAKTETGGTTWTDNQGNNSKRTFEWPKADIYTMNTLPTLNSFTLRGIVIPCIDGTITGNGEFTSFSKGARFGYVDTLVNGRANPYLDNSDYSNASSGFDLEWAVDTAGNPVNVSGKSFHYVKIVTASNIIAGSANEKSTEVGKVVRATEQSAAVGKTAAPTGVTFANGSKEATISFEDGKQVYEIDVPGMDAATILVNGTSDDDNIYINNQRVASGTASAEFRLSTDTQKLVRIIVQNGEKEPIIYLLKLKSSPDTQTLKGSGTQEDPWQIATAEDYQTVYNMVADGQSFEGQYLKQMVDITLPEDWKPIGVTKDGSNNINSGKNLNAFSGSIDGNNQTIIIPENGLPLLGYVKGAEVKNLNIYGKKITGYGLVNNFEGVGLKGSAIIIDHVTLKEGSSTLKSGLIGANLTTNQYAGASGTFTATIRNCTIEKGVVIGYDKEQDMIGSIAGRLNGTVENCVSYADVYGKNYVGGIIGTRDNATGECSVSGSRFMGTITASGEHAGGIVGGGYSDDSAPNGIHISVNNCSSDGVIIGKDKVGGILGGDSIVAQAWNAYTFKNNTFTGTVKATEGTYVGGIIGYYRSLNKLDDIGGNKYSENCGAEKGIGFVAYLDTNYANPTIPEGTICFNTENDTSGCPTVKWCQWKTNYQRTDDPFGADAEKIAGKGIKVTFSLLGDKKHESDKDGEIHTLADNNLTVWVPETVYCVNSDTTVYDVLKEAAEDYGFELVADADNQYGTIYVKGITMNGLTLSEMDNGSRAGWMDVINGTHPEVGIAEQTLNDGDVIIFHYTDDYTREESKMYDQQAADNAIASINALAGTDNLTLADKAAVEAARAEYNQLTDAQKALVPAETLKKLTDAESKIAELEKNAKPETPSHVHAYGEWTKISDATVFAPEKQERTCSCGAKETRDYGSALKATIKVNATTVPLKVKQKTSAFKVTGLANGDSVQSYKSSNTKIFTVTKSGVLKAGKKTGKATLTITLASGLQKKVTVKVQKKTVATSKITGLQKKVTLKKGKKLTLKPSRTPITSTQKFTYKSSNKKIATVSSKGVIKGKKTGKAKITVKSGKKKYTVTVLVTK</sequence>
<name>A0ABT2SLN3_9FIRM</name>
<evidence type="ECO:0000256" key="2">
    <source>
        <dbReference type="SAM" id="SignalP"/>
    </source>
</evidence>
<dbReference type="InterPro" id="IPR027954">
    <property type="entry name" value="Transcobalamin-like_C"/>
</dbReference>
<reference evidence="4 5" key="1">
    <citation type="journal article" date="2021" name="ISME Commun">
        <title>Automated analysis of genomic sequences facilitates high-throughput and comprehensive description of bacteria.</title>
        <authorList>
            <person name="Hitch T.C.A."/>
        </authorList>
    </citation>
    <scope>NUCLEOTIDE SEQUENCE [LARGE SCALE GENOMIC DNA]</scope>
    <source>
        <strain evidence="4 5">Sanger_29</strain>
    </source>
</reference>
<feature type="domain" description="BIG2" evidence="3">
    <location>
        <begin position="2394"/>
        <end position="2470"/>
    </location>
</feature>
<feature type="domain" description="BIG2" evidence="3">
    <location>
        <begin position="2309"/>
        <end position="2386"/>
    </location>
</feature>
<keyword evidence="2" id="KW-0732">Signal</keyword>
<dbReference type="SUPFAM" id="SSF49373">
    <property type="entry name" value="Invasin/intimin cell-adhesion fragments"/>
    <property type="match status" value="3"/>
</dbReference>
<feature type="chain" id="PRO_5047372088" evidence="2">
    <location>
        <begin position="30"/>
        <end position="2473"/>
    </location>
</feature>
<dbReference type="Gene3D" id="2.170.130.30">
    <property type="match status" value="1"/>
</dbReference>
<dbReference type="Gene3D" id="2.60.40.1080">
    <property type="match status" value="3"/>
</dbReference>
<comment type="caution">
    <text evidence="4">The sequence shown here is derived from an EMBL/GenBank/DDBJ whole genome shotgun (WGS) entry which is preliminary data.</text>
</comment>
<feature type="domain" description="BIG2" evidence="3">
    <location>
        <begin position="811"/>
        <end position="888"/>
    </location>
</feature>
<dbReference type="Proteomes" id="UP001652338">
    <property type="component" value="Unassembled WGS sequence"/>
</dbReference>
<feature type="region of interest" description="Disordered" evidence="1">
    <location>
        <begin position="42"/>
        <end position="73"/>
    </location>
</feature>
<dbReference type="InterPro" id="IPR008964">
    <property type="entry name" value="Invasin/intimin_cell_adhesion"/>
</dbReference>
<dbReference type="Gene3D" id="2.160.20.110">
    <property type="match status" value="1"/>
</dbReference>
<protein>
    <submittedName>
        <fullName evidence="4">Ig-like domain-containing protein</fullName>
    </submittedName>
</protein>
<dbReference type="Pfam" id="PF02368">
    <property type="entry name" value="Big_2"/>
    <property type="match status" value="2"/>
</dbReference>